<dbReference type="InterPro" id="IPR017927">
    <property type="entry name" value="FAD-bd_FR_type"/>
</dbReference>
<dbReference type="PANTHER" id="PTHR47354">
    <property type="entry name" value="NADH OXIDOREDUCTASE HCR"/>
    <property type="match status" value="1"/>
</dbReference>
<dbReference type="InterPro" id="IPR001041">
    <property type="entry name" value="2Fe-2S_ferredoxin-type"/>
</dbReference>
<dbReference type="InterPro" id="IPR008333">
    <property type="entry name" value="Cbr1-like_FAD-bd_dom"/>
</dbReference>
<dbReference type="InterPro" id="IPR001709">
    <property type="entry name" value="Flavoprot_Pyr_Nucl_cyt_Rdtase"/>
</dbReference>
<comment type="similarity">
    <text evidence="10">In the N-terminal section; belongs to the FAD-binding oxidoreductase type 6 family.</text>
</comment>
<dbReference type="InterPro" id="IPR050415">
    <property type="entry name" value="MRET"/>
</dbReference>
<dbReference type="PANTHER" id="PTHR47354:SF6">
    <property type="entry name" value="NADH OXIDOREDUCTASE HCR"/>
    <property type="match status" value="1"/>
</dbReference>
<evidence type="ECO:0000259" key="11">
    <source>
        <dbReference type="PROSITE" id="PS51085"/>
    </source>
</evidence>
<name>A0ABS0SFF8_9HYPH</name>
<dbReference type="CDD" id="cd06215">
    <property type="entry name" value="FNR_iron_sulfur_binding_1"/>
    <property type="match status" value="1"/>
</dbReference>
<evidence type="ECO:0000256" key="5">
    <source>
        <dbReference type="ARBA" id="ARBA00022827"/>
    </source>
</evidence>
<comment type="cofactor">
    <cofactor evidence="9">
        <name>[2Fe-2S] cluster</name>
        <dbReference type="ChEBI" id="CHEBI:190135"/>
    </cofactor>
</comment>
<feature type="domain" description="2Fe-2S ferredoxin-type" evidence="11">
    <location>
        <begin position="284"/>
        <end position="368"/>
    </location>
</feature>
<dbReference type="SUPFAM" id="SSF63380">
    <property type="entry name" value="Riboflavin synthase domain-like"/>
    <property type="match status" value="1"/>
</dbReference>
<evidence type="ECO:0000256" key="6">
    <source>
        <dbReference type="ARBA" id="ARBA00023002"/>
    </source>
</evidence>
<keyword evidence="6" id="KW-0560">Oxidoreductase</keyword>
<dbReference type="InterPro" id="IPR012675">
    <property type="entry name" value="Beta-grasp_dom_sf"/>
</dbReference>
<dbReference type="InterPro" id="IPR039261">
    <property type="entry name" value="FNR_nucleotide-bd"/>
</dbReference>
<dbReference type="PROSITE" id="PS00197">
    <property type="entry name" value="2FE2S_FER_1"/>
    <property type="match status" value="1"/>
</dbReference>
<evidence type="ECO:0000256" key="4">
    <source>
        <dbReference type="ARBA" id="ARBA00022723"/>
    </source>
</evidence>
<dbReference type="RefSeq" id="WP_198476741.1">
    <property type="nucleotide sequence ID" value="NZ_JADGMQ010000007.1"/>
</dbReference>
<dbReference type="PRINTS" id="PR00410">
    <property type="entry name" value="PHEHYDRXLASE"/>
</dbReference>
<evidence type="ECO:0000256" key="3">
    <source>
        <dbReference type="ARBA" id="ARBA00022714"/>
    </source>
</evidence>
<dbReference type="Gene3D" id="3.40.50.80">
    <property type="entry name" value="Nucleotide-binding domain of ferredoxin-NADP reductase (FNR) module"/>
    <property type="match status" value="1"/>
</dbReference>
<dbReference type="Gene3D" id="2.40.30.10">
    <property type="entry name" value="Translation factors"/>
    <property type="match status" value="1"/>
</dbReference>
<reference evidence="13 14" key="1">
    <citation type="submission" date="2020-10" db="EMBL/GenBank/DDBJ databases">
        <title>Aquamicrobium zhengzhouensis sp. nov., a exopolysaccharide producing bacterium isolated from farmland soil.</title>
        <authorList>
            <person name="Wang X."/>
        </authorList>
    </citation>
    <scope>NUCLEOTIDE SEQUENCE [LARGE SCALE GENOMIC DNA]</scope>
    <source>
        <strain evidence="14">cd-1</strain>
    </source>
</reference>
<dbReference type="Pfam" id="PF00111">
    <property type="entry name" value="Fer2"/>
    <property type="match status" value="1"/>
</dbReference>
<comment type="cofactor">
    <cofactor evidence="1">
        <name>FAD</name>
        <dbReference type="ChEBI" id="CHEBI:57692"/>
    </cofactor>
</comment>
<dbReference type="InterPro" id="IPR036010">
    <property type="entry name" value="2Fe-2S_ferredoxin-like_sf"/>
</dbReference>
<sequence>MSLMMTGTVPVPLPLDEIKPWNATRQMLVCTSVVDEAPHVKTFTFVVENGGWFRYLPGQFITVELRAKDGDLHRTYTVSSSPSRPYSISITVKAQPNSIGTRWMFESIRPGSRIRAYGPNGHFTLMRHPAKKYLFISAGSGITPMMSMLRWLSDCDPAADVTFVNSSRRPEDFIFREELEMLACRMPNLTLCLLPEIRSRASPWGGITGRIDRHKFALFAPDFMSREIFCCGPEPFMAAVSSIVRSEGFDMGRFHQESFGASSFAEPIQKEVEESGVERTSSGLTVTFLGAGKDADCLPGQTILEAARHAGVRIPSACQSGICGTCRVLKRSGNVDMRHNGGISQQDISAGYVLACCSRPLSPVEVDA</sequence>
<dbReference type="InterPro" id="IPR017938">
    <property type="entry name" value="Riboflavin_synthase-like_b-brl"/>
</dbReference>
<keyword evidence="14" id="KW-1185">Reference proteome</keyword>
<evidence type="ECO:0000256" key="10">
    <source>
        <dbReference type="ARBA" id="ARBA00061434"/>
    </source>
</evidence>
<evidence type="ECO:0000313" key="14">
    <source>
        <dbReference type="Proteomes" id="UP000601789"/>
    </source>
</evidence>
<dbReference type="EMBL" id="JADGMQ010000007">
    <property type="protein sequence ID" value="MBI1621355.1"/>
    <property type="molecule type" value="Genomic_DNA"/>
</dbReference>
<organism evidence="13 14">
    <name type="scientific">Aquamicrobium zhengzhouense</name>
    <dbReference type="NCBI Taxonomy" id="2781738"/>
    <lineage>
        <taxon>Bacteria</taxon>
        <taxon>Pseudomonadati</taxon>
        <taxon>Pseudomonadota</taxon>
        <taxon>Alphaproteobacteria</taxon>
        <taxon>Hyphomicrobiales</taxon>
        <taxon>Phyllobacteriaceae</taxon>
        <taxon>Aquamicrobium</taxon>
    </lineage>
</organism>
<dbReference type="PRINTS" id="PR00371">
    <property type="entry name" value="FPNCR"/>
</dbReference>
<protein>
    <submittedName>
        <fullName evidence="13">Hybrid-cluster NAD(P)-dependent oxidoreductase</fullName>
    </submittedName>
</protein>
<gene>
    <name evidence="13" type="ORF">IOD40_11840</name>
</gene>
<dbReference type="Pfam" id="PF00970">
    <property type="entry name" value="FAD_binding_6"/>
    <property type="match status" value="1"/>
</dbReference>
<dbReference type="Pfam" id="PF00175">
    <property type="entry name" value="NAD_binding_1"/>
    <property type="match status" value="1"/>
</dbReference>
<evidence type="ECO:0000256" key="1">
    <source>
        <dbReference type="ARBA" id="ARBA00001974"/>
    </source>
</evidence>
<evidence type="ECO:0000256" key="9">
    <source>
        <dbReference type="ARBA" id="ARBA00034078"/>
    </source>
</evidence>
<dbReference type="InterPro" id="IPR001433">
    <property type="entry name" value="OxRdtase_FAD/NAD-bd"/>
</dbReference>
<comment type="caution">
    <text evidence="13">The sequence shown here is derived from an EMBL/GenBank/DDBJ whole genome shotgun (WGS) entry which is preliminary data.</text>
</comment>
<evidence type="ECO:0000259" key="12">
    <source>
        <dbReference type="PROSITE" id="PS51384"/>
    </source>
</evidence>
<feature type="domain" description="FAD-binding FR-type" evidence="12">
    <location>
        <begin position="23"/>
        <end position="126"/>
    </location>
</feature>
<dbReference type="InterPro" id="IPR006058">
    <property type="entry name" value="2Fe2S_fd_BS"/>
</dbReference>
<dbReference type="SUPFAM" id="SSF54292">
    <property type="entry name" value="2Fe-2S ferredoxin-like"/>
    <property type="match status" value="1"/>
</dbReference>
<dbReference type="PROSITE" id="PS51085">
    <property type="entry name" value="2FE2S_FER_2"/>
    <property type="match status" value="1"/>
</dbReference>
<dbReference type="Proteomes" id="UP000601789">
    <property type="component" value="Unassembled WGS sequence"/>
</dbReference>
<dbReference type="CDD" id="cd00207">
    <property type="entry name" value="fer2"/>
    <property type="match status" value="1"/>
</dbReference>
<evidence type="ECO:0000256" key="8">
    <source>
        <dbReference type="ARBA" id="ARBA00023014"/>
    </source>
</evidence>
<keyword evidence="4" id="KW-0479">Metal-binding</keyword>
<proteinExistence type="inferred from homology"/>
<accession>A0ABS0SFF8</accession>
<keyword evidence="3" id="KW-0001">2Fe-2S</keyword>
<evidence type="ECO:0000256" key="7">
    <source>
        <dbReference type="ARBA" id="ARBA00023004"/>
    </source>
</evidence>
<dbReference type="Gene3D" id="3.10.20.30">
    <property type="match status" value="1"/>
</dbReference>
<keyword evidence="5" id="KW-0274">FAD</keyword>
<evidence type="ECO:0000313" key="13">
    <source>
        <dbReference type="EMBL" id="MBI1621355.1"/>
    </source>
</evidence>
<keyword evidence="8" id="KW-0411">Iron-sulfur</keyword>
<keyword evidence="7" id="KW-0408">Iron</keyword>
<dbReference type="PROSITE" id="PS51384">
    <property type="entry name" value="FAD_FR"/>
    <property type="match status" value="1"/>
</dbReference>
<keyword evidence="2" id="KW-0285">Flavoprotein</keyword>
<dbReference type="SUPFAM" id="SSF52343">
    <property type="entry name" value="Ferredoxin reductase-like, C-terminal NADP-linked domain"/>
    <property type="match status" value="1"/>
</dbReference>
<evidence type="ECO:0000256" key="2">
    <source>
        <dbReference type="ARBA" id="ARBA00022630"/>
    </source>
</evidence>